<dbReference type="SMART" id="SM00342">
    <property type="entry name" value="HTH_ARAC"/>
    <property type="match status" value="1"/>
</dbReference>
<dbReference type="InterPro" id="IPR050204">
    <property type="entry name" value="AraC_XylS_family_regulators"/>
</dbReference>
<dbReference type="PROSITE" id="PS01124">
    <property type="entry name" value="HTH_ARAC_FAMILY_2"/>
    <property type="match status" value="1"/>
</dbReference>
<comment type="subcellular location">
    <subcellularLocation>
        <location evidence="1">Cytoplasm</location>
    </subcellularLocation>
</comment>
<dbReference type="Pfam" id="PF12833">
    <property type="entry name" value="HTH_18"/>
    <property type="match status" value="1"/>
</dbReference>
<evidence type="ECO:0000256" key="1">
    <source>
        <dbReference type="ARBA" id="ARBA00004496"/>
    </source>
</evidence>
<dbReference type="Proteomes" id="UP000323425">
    <property type="component" value="Unassembled WGS sequence"/>
</dbReference>
<dbReference type="InterPro" id="IPR035418">
    <property type="entry name" value="AraC-bd_2"/>
</dbReference>
<name>A0A5M9J184_9PSED</name>
<proteinExistence type="predicted"/>
<evidence type="ECO:0000313" key="9">
    <source>
        <dbReference type="Proteomes" id="UP000323425"/>
    </source>
</evidence>
<comment type="function">
    <text evidence="6">Regulatory protein of the TOL plasmid xyl operons. XylS activates the xylXYZLTEGFJQKIH operon required for the degradation of toluene, m-xylene and p-xylene.</text>
</comment>
<organism evidence="8 9">
    <name type="scientific">Pseudomonas extremaustralis</name>
    <dbReference type="NCBI Taxonomy" id="359110"/>
    <lineage>
        <taxon>Bacteria</taxon>
        <taxon>Pseudomonadati</taxon>
        <taxon>Pseudomonadota</taxon>
        <taxon>Gammaproteobacteria</taxon>
        <taxon>Pseudomonadales</taxon>
        <taxon>Pseudomonadaceae</taxon>
        <taxon>Pseudomonas</taxon>
    </lineage>
</organism>
<evidence type="ECO:0000256" key="3">
    <source>
        <dbReference type="ARBA" id="ARBA00023125"/>
    </source>
</evidence>
<gene>
    <name evidence="8" type="primary">nphR_4</name>
    <name evidence="8" type="ORF">FX985_02870</name>
</gene>
<evidence type="ECO:0000256" key="2">
    <source>
        <dbReference type="ARBA" id="ARBA00023015"/>
    </source>
</evidence>
<protein>
    <submittedName>
        <fullName evidence="8">Transcriptional activator NphR</fullName>
    </submittedName>
</protein>
<evidence type="ECO:0000256" key="4">
    <source>
        <dbReference type="ARBA" id="ARBA00023159"/>
    </source>
</evidence>
<evidence type="ECO:0000259" key="7">
    <source>
        <dbReference type="PROSITE" id="PS01124"/>
    </source>
</evidence>
<keyword evidence="5" id="KW-0804">Transcription</keyword>
<reference evidence="8 9" key="1">
    <citation type="journal article" date="2018" name="Plant Biotechnol. Rep.">
        <title>Diversity and antifungal activity of endophytic bacteria associated with Panax ginseng seedlings.</title>
        <authorList>
            <person name="Park J.M."/>
            <person name="Hong C.E."/>
            <person name="Jo S.H."/>
        </authorList>
    </citation>
    <scope>NUCLEOTIDE SEQUENCE [LARGE SCALE GENOMIC DNA]</scope>
    <source>
        <strain evidence="8 9">PgKB38</strain>
    </source>
</reference>
<evidence type="ECO:0000256" key="6">
    <source>
        <dbReference type="ARBA" id="ARBA00037345"/>
    </source>
</evidence>
<dbReference type="InterPro" id="IPR018060">
    <property type="entry name" value="HTH_AraC"/>
</dbReference>
<dbReference type="PROSITE" id="PS00041">
    <property type="entry name" value="HTH_ARAC_FAMILY_1"/>
    <property type="match status" value="1"/>
</dbReference>
<dbReference type="Gene3D" id="1.10.10.60">
    <property type="entry name" value="Homeodomain-like"/>
    <property type="match status" value="1"/>
</dbReference>
<feature type="domain" description="HTH araC/xylS-type" evidence="7">
    <location>
        <begin position="194"/>
        <end position="295"/>
    </location>
</feature>
<keyword evidence="3" id="KW-0238">DNA-binding</keyword>
<dbReference type="GO" id="GO:0043565">
    <property type="term" value="F:sequence-specific DNA binding"/>
    <property type="evidence" value="ECO:0007669"/>
    <property type="project" value="InterPro"/>
</dbReference>
<keyword evidence="4" id="KW-0010">Activator</keyword>
<dbReference type="Pfam" id="PF14525">
    <property type="entry name" value="AraC_binding_2"/>
    <property type="match status" value="1"/>
</dbReference>
<dbReference type="InterPro" id="IPR018062">
    <property type="entry name" value="HTH_AraC-typ_CS"/>
</dbReference>
<evidence type="ECO:0000313" key="8">
    <source>
        <dbReference type="EMBL" id="KAA8562804.1"/>
    </source>
</evidence>
<dbReference type="PANTHER" id="PTHR46796:SF6">
    <property type="entry name" value="ARAC SUBFAMILY"/>
    <property type="match status" value="1"/>
</dbReference>
<dbReference type="EMBL" id="VTFH01000001">
    <property type="protein sequence ID" value="KAA8562804.1"/>
    <property type="molecule type" value="Genomic_DNA"/>
</dbReference>
<dbReference type="GO" id="GO:0005737">
    <property type="term" value="C:cytoplasm"/>
    <property type="evidence" value="ECO:0007669"/>
    <property type="project" value="UniProtKB-SubCell"/>
</dbReference>
<dbReference type="GO" id="GO:0003700">
    <property type="term" value="F:DNA-binding transcription factor activity"/>
    <property type="evidence" value="ECO:0007669"/>
    <property type="project" value="InterPro"/>
</dbReference>
<dbReference type="PANTHER" id="PTHR46796">
    <property type="entry name" value="HTH-TYPE TRANSCRIPTIONAL ACTIVATOR RHAS-RELATED"/>
    <property type="match status" value="1"/>
</dbReference>
<evidence type="ECO:0000256" key="5">
    <source>
        <dbReference type="ARBA" id="ARBA00023163"/>
    </source>
</evidence>
<accession>A0A5M9J184</accession>
<dbReference type="GO" id="GO:0009893">
    <property type="term" value="P:positive regulation of metabolic process"/>
    <property type="evidence" value="ECO:0007669"/>
    <property type="project" value="UniProtKB-ARBA"/>
</dbReference>
<comment type="caution">
    <text evidence="8">The sequence shown here is derived from an EMBL/GenBank/DDBJ whole genome shotgun (WGS) entry which is preliminary data.</text>
</comment>
<dbReference type="AlphaFoldDB" id="A0A5M9J184"/>
<dbReference type="InterPro" id="IPR009057">
    <property type="entry name" value="Homeodomain-like_sf"/>
</dbReference>
<keyword evidence="2" id="KW-0805">Transcription regulation</keyword>
<dbReference type="SUPFAM" id="SSF46689">
    <property type="entry name" value="Homeodomain-like"/>
    <property type="match status" value="1"/>
</dbReference>
<sequence>MYWRDMICGPVVPLEFELLDRRPLDASLSWWEIGDLRLSQIEASPHRVRRSPARAGMDSLVLDFVLEGRCYVEQDGRRVGVGPGSGAICNAARPYIQYFPETCKLAVLTFPRELLSRQVAAIDRGTATDLASGSQLFPLLSAYVKQLITQAPSLTPSTAQVVAQHLRDLICGAIGETLSQVPLPLSEHKVAALIRVHAYISAHLHESNLNSEAVANALRLSTRYINQLLEAEGISLGRLILRKRLEAVADALHDPNMATRSISTLALAFGFNDLTHFSKTFRQHHGVSAREYRAQVPAQWSR</sequence>